<dbReference type="EMBL" id="AP021861">
    <property type="protein sequence ID" value="BBO32317.1"/>
    <property type="molecule type" value="Genomic_DNA"/>
</dbReference>
<feature type="signal peptide" evidence="1">
    <location>
        <begin position="1"/>
        <end position="26"/>
    </location>
</feature>
<dbReference type="Proteomes" id="UP000326837">
    <property type="component" value="Chromosome"/>
</dbReference>
<evidence type="ECO:0000313" key="3">
    <source>
        <dbReference type="Proteomes" id="UP000326837"/>
    </source>
</evidence>
<proteinExistence type="predicted"/>
<protein>
    <recommendedName>
        <fullName evidence="4">Beta-hexosaminidase bacterial type N-terminal domain-containing protein</fullName>
    </recommendedName>
</protein>
<evidence type="ECO:0008006" key="4">
    <source>
        <dbReference type="Google" id="ProtNLM"/>
    </source>
</evidence>
<evidence type="ECO:0000313" key="2">
    <source>
        <dbReference type="EMBL" id="BBO32317.1"/>
    </source>
</evidence>
<reference evidence="3" key="1">
    <citation type="submission" date="2019-10" db="EMBL/GenBank/DDBJ databases">
        <title>Lacipirellula parvula gen. nov., sp. nov., representing a lineage of planctomycetes widespread in freshwater anoxic habitats, and description of the family Lacipirellulaceae.</title>
        <authorList>
            <person name="Dedysh S.N."/>
            <person name="Kulichevskaya I.S."/>
            <person name="Beletsky A.V."/>
            <person name="Rakitin A.L."/>
            <person name="Mardanov A.V."/>
            <person name="Ivanova A.A."/>
            <person name="Saltykova V.X."/>
            <person name="Rijpstra W.I.C."/>
            <person name="Sinninghe Damste J.S."/>
            <person name="Ravin N.V."/>
        </authorList>
    </citation>
    <scope>NUCLEOTIDE SEQUENCE [LARGE SCALE GENOMIC DNA]</scope>
    <source>
        <strain evidence="3">PX69</strain>
    </source>
</reference>
<organism evidence="2 3">
    <name type="scientific">Lacipirellula parvula</name>
    <dbReference type="NCBI Taxonomy" id="2650471"/>
    <lineage>
        <taxon>Bacteria</taxon>
        <taxon>Pseudomonadati</taxon>
        <taxon>Planctomycetota</taxon>
        <taxon>Planctomycetia</taxon>
        <taxon>Pirellulales</taxon>
        <taxon>Lacipirellulaceae</taxon>
        <taxon>Lacipirellula</taxon>
    </lineage>
</organism>
<accession>A0A5K7X8W3</accession>
<gene>
    <name evidence="2" type="ORF">PLANPX_1929</name>
</gene>
<evidence type="ECO:0000256" key="1">
    <source>
        <dbReference type="SAM" id="SignalP"/>
    </source>
</evidence>
<keyword evidence="1" id="KW-0732">Signal</keyword>
<dbReference type="KEGG" id="lpav:PLANPX_1929"/>
<name>A0A5K7X8W3_9BACT</name>
<feature type="chain" id="PRO_5024790185" description="Beta-hexosaminidase bacterial type N-terminal domain-containing protein" evidence="1">
    <location>
        <begin position="27"/>
        <end position="199"/>
    </location>
</feature>
<dbReference type="AlphaFoldDB" id="A0A5K7X8W3"/>
<keyword evidence="3" id="KW-1185">Reference proteome</keyword>
<sequence length="199" mass="21487">MLLRTIFASALVIAVGVAALSPSAIAQNATESATFSPQAEALPFPLDAREVEFDATFDDIEYRSSSSLPSLAAFYRKELASRGWSLEDNSAVVEDDAVEMTFFHDGYQIDVDLDQRSDDVAVSIECEGLDFTHTGNPSDLVAAGVPQPRANLFSAEGIAAPRDCRRRILQWRCLPLQVAVSTASGVRFLCAGAQEKQLA</sequence>